<keyword evidence="2" id="KW-1185">Reference proteome</keyword>
<evidence type="ECO:0000313" key="1">
    <source>
        <dbReference type="EMBL" id="KYM79281.1"/>
    </source>
</evidence>
<reference evidence="1 2" key="1">
    <citation type="submission" date="2015-09" db="EMBL/GenBank/DDBJ databases">
        <title>Atta colombica WGS genome.</title>
        <authorList>
            <person name="Nygaard S."/>
            <person name="Hu H."/>
            <person name="Boomsma J."/>
            <person name="Zhang G."/>
        </authorList>
    </citation>
    <scope>NUCLEOTIDE SEQUENCE [LARGE SCALE GENOMIC DNA]</scope>
    <source>
        <strain evidence="1">Treedump-2</strain>
        <tissue evidence="1">Whole body</tissue>
    </source>
</reference>
<organism evidence="1 2">
    <name type="scientific">Atta colombica</name>
    <dbReference type="NCBI Taxonomy" id="520822"/>
    <lineage>
        <taxon>Eukaryota</taxon>
        <taxon>Metazoa</taxon>
        <taxon>Ecdysozoa</taxon>
        <taxon>Arthropoda</taxon>
        <taxon>Hexapoda</taxon>
        <taxon>Insecta</taxon>
        <taxon>Pterygota</taxon>
        <taxon>Neoptera</taxon>
        <taxon>Endopterygota</taxon>
        <taxon>Hymenoptera</taxon>
        <taxon>Apocrita</taxon>
        <taxon>Aculeata</taxon>
        <taxon>Formicoidea</taxon>
        <taxon>Formicidae</taxon>
        <taxon>Myrmicinae</taxon>
        <taxon>Atta</taxon>
    </lineage>
</organism>
<evidence type="ECO:0000313" key="2">
    <source>
        <dbReference type="Proteomes" id="UP000078540"/>
    </source>
</evidence>
<sequence length="81" mass="9474">MRPRSLHINAYDASYKLTQMYTSEIHVERTEQHGSLEFSCCDLSRLEDFSKQQRSLKDTIEALLMHARPTYCYANKVLGMD</sequence>
<protein>
    <submittedName>
        <fullName evidence="1">Uncharacterized protein</fullName>
    </submittedName>
</protein>
<dbReference type="EMBL" id="KQ976613">
    <property type="protein sequence ID" value="KYM79281.1"/>
    <property type="molecule type" value="Genomic_DNA"/>
</dbReference>
<gene>
    <name evidence="1" type="ORF">ALC53_10263</name>
</gene>
<dbReference type="AlphaFoldDB" id="A0A151I0H8"/>
<accession>A0A151I0H8</accession>
<name>A0A151I0H8_9HYME</name>
<proteinExistence type="predicted"/>
<dbReference type="Proteomes" id="UP000078540">
    <property type="component" value="Unassembled WGS sequence"/>
</dbReference>